<feature type="transmembrane region" description="Helical" evidence="1">
    <location>
        <begin position="40"/>
        <end position="57"/>
    </location>
</feature>
<proteinExistence type="predicted"/>
<dbReference type="InterPro" id="IPR021737">
    <property type="entry name" value="Phage_phiKZ_Orf197"/>
</dbReference>
<keyword evidence="1" id="KW-1133">Transmembrane helix</keyword>
<evidence type="ECO:0000313" key="2">
    <source>
        <dbReference type="EMBL" id="KKL44413.1"/>
    </source>
</evidence>
<keyword evidence="1" id="KW-0812">Transmembrane</keyword>
<feature type="transmembrane region" description="Helical" evidence="1">
    <location>
        <begin position="63"/>
        <end position="84"/>
    </location>
</feature>
<dbReference type="Pfam" id="PF11750">
    <property type="entry name" value="DUF3307"/>
    <property type="match status" value="1"/>
</dbReference>
<feature type="transmembrane region" description="Helical" evidence="1">
    <location>
        <begin position="105"/>
        <end position="127"/>
    </location>
</feature>
<dbReference type="AlphaFoldDB" id="A0A0F9C553"/>
<reference evidence="2" key="1">
    <citation type="journal article" date="2015" name="Nature">
        <title>Complex archaea that bridge the gap between prokaryotes and eukaryotes.</title>
        <authorList>
            <person name="Spang A."/>
            <person name="Saw J.H."/>
            <person name="Jorgensen S.L."/>
            <person name="Zaremba-Niedzwiedzka K."/>
            <person name="Martijn J."/>
            <person name="Lind A.E."/>
            <person name="van Eijk R."/>
            <person name="Schleper C."/>
            <person name="Guy L."/>
            <person name="Ettema T.J."/>
        </authorList>
    </citation>
    <scope>NUCLEOTIDE SEQUENCE</scope>
</reference>
<keyword evidence="1" id="KW-0472">Membrane</keyword>
<dbReference type="EMBL" id="LAZR01034770">
    <property type="protein sequence ID" value="KKL44413.1"/>
    <property type="molecule type" value="Genomic_DNA"/>
</dbReference>
<evidence type="ECO:0000256" key="1">
    <source>
        <dbReference type="SAM" id="Phobius"/>
    </source>
</evidence>
<organism evidence="2">
    <name type="scientific">marine sediment metagenome</name>
    <dbReference type="NCBI Taxonomy" id="412755"/>
    <lineage>
        <taxon>unclassified sequences</taxon>
        <taxon>metagenomes</taxon>
        <taxon>ecological metagenomes</taxon>
    </lineage>
</organism>
<gene>
    <name evidence="2" type="ORF">LCGC14_2365920</name>
</gene>
<evidence type="ECO:0008006" key="3">
    <source>
        <dbReference type="Google" id="ProtNLM"/>
    </source>
</evidence>
<name>A0A0F9C553_9ZZZZ</name>
<accession>A0A0F9C553</accession>
<feature type="transmembrane region" description="Helical" evidence="1">
    <location>
        <begin position="6"/>
        <end position="28"/>
    </location>
</feature>
<comment type="caution">
    <text evidence="2">The sequence shown here is derived from an EMBL/GenBank/DDBJ whole genome shotgun (WGS) entry which is preliminary data.</text>
</comment>
<sequence>MSPELILLTFFVVKHFVCDFPLQTVWMATNKGTYGHRGGLAHVGVHALGTFFILTVFSQTTEIFFSSGPFLMILLFEAVVHYHMDWFKMWFNKRKCWTCDKSSEFWNLMGFDQLVHYLTYVFMVWYLL</sequence>
<protein>
    <recommendedName>
        <fullName evidence="3">DUF3307 domain-containing protein</fullName>
    </recommendedName>
</protein>